<sequence length="440" mass="47603">MLSRALAPAKRCFSTSPALLRIVPGSLVEQECGYPIKGKKTVLSDIKNAFNGIRSGDNIFIHGIAATPTPLLFGLCDYAKANDLKGIKLHHLHLEGPTPWTAEDMKHRIRSNSLFTGGNLRKAVNDGTADFNSTFLHEVPLLFRTGAIKLDAAIIHVSPPDENGFCSLGTSVDTACAAVKQANHIIGSLLTYLVPNEAAFMSSNIKTSVYELVLLDRLQPIGSEYKYLPEANLETMISKAIPKNLSLVVSMTNKHMPRTFGDSVIHQSHIDVMIELNDHPLHERPVGGPASPEEMKIGKIIADNLVDNGATLQMGIGAIPDAALAAMGDHKDLGIHTEMFSDGVLDLVECNAITNAKKPLHPGKMVVSFVYGTKKLYDFLNDNVSVMFGDVAWVNDPSIVRTMPKMTAINSAVEIDLTGQGPLGVFSSIHLTLQGFCMND</sequence>
<dbReference type="InterPro" id="IPR026888">
    <property type="entry name" value="AcetylCoA_hyd_C"/>
</dbReference>
<dbReference type="Pfam" id="PF13336">
    <property type="entry name" value="AcetylCoA_hyd_C"/>
    <property type="match status" value="1"/>
</dbReference>
<proteinExistence type="inferred from homology"/>
<dbReference type="InterPro" id="IPR046433">
    <property type="entry name" value="ActCoA_hydro"/>
</dbReference>
<evidence type="ECO:0000313" key="7">
    <source>
        <dbReference type="WBParaSite" id="ASIM_0000076701-mRNA-1"/>
    </source>
</evidence>
<dbReference type="InterPro" id="IPR003702">
    <property type="entry name" value="ActCoA_hydro_N"/>
</dbReference>
<dbReference type="InterPro" id="IPR038460">
    <property type="entry name" value="AcetylCoA_hyd_C_sf"/>
</dbReference>
<dbReference type="OrthoDB" id="10250396at2759"/>
<name>A0A0M3IZT4_ANISI</name>
<dbReference type="AlphaFoldDB" id="A0A0M3IZT4"/>
<evidence type="ECO:0000259" key="4">
    <source>
        <dbReference type="Pfam" id="PF13336"/>
    </source>
</evidence>
<dbReference type="WBParaSite" id="ASIM_0000076701-mRNA-1">
    <property type="protein sequence ID" value="ASIM_0000076701-mRNA-1"/>
    <property type="gene ID" value="ASIM_0000076701"/>
</dbReference>
<gene>
    <name evidence="5" type="ORF">ASIM_LOCUS667</name>
</gene>
<dbReference type="SUPFAM" id="SSF100950">
    <property type="entry name" value="NagB/RpiA/CoA transferase-like"/>
    <property type="match status" value="2"/>
</dbReference>
<dbReference type="Gene3D" id="3.30.750.70">
    <property type="entry name" value="4-hydroxybutyrate coenzyme like domains"/>
    <property type="match status" value="1"/>
</dbReference>
<feature type="domain" description="Acetyl-CoA hydrolase/transferase N-terminal" evidence="3">
    <location>
        <begin position="49"/>
        <end position="184"/>
    </location>
</feature>
<evidence type="ECO:0000256" key="2">
    <source>
        <dbReference type="ARBA" id="ARBA00022679"/>
    </source>
</evidence>
<evidence type="ECO:0000313" key="6">
    <source>
        <dbReference type="Proteomes" id="UP000267096"/>
    </source>
</evidence>
<evidence type="ECO:0000313" key="5">
    <source>
        <dbReference type="EMBL" id="VDK17957.1"/>
    </source>
</evidence>
<reference evidence="7" key="1">
    <citation type="submission" date="2017-02" db="UniProtKB">
        <authorList>
            <consortium name="WormBaseParasite"/>
        </authorList>
    </citation>
    <scope>IDENTIFICATION</scope>
</reference>
<dbReference type="Proteomes" id="UP000267096">
    <property type="component" value="Unassembled WGS sequence"/>
</dbReference>
<dbReference type="InterPro" id="IPR037171">
    <property type="entry name" value="NagB/RpiA_transferase-like"/>
</dbReference>
<dbReference type="Gene3D" id="3.40.1080.20">
    <property type="entry name" value="Acetyl-CoA hydrolase/transferase C-terminal domain"/>
    <property type="match status" value="1"/>
</dbReference>
<dbReference type="Pfam" id="PF02550">
    <property type="entry name" value="AcetylCoA_hydro"/>
    <property type="match status" value="1"/>
</dbReference>
<evidence type="ECO:0000259" key="3">
    <source>
        <dbReference type="Pfam" id="PF02550"/>
    </source>
</evidence>
<dbReference type="PANTHER" id="PTHR21432">
    <property type="entry name" value="ACETYL-COA HYDROLASE-RELATED"/>
    <property type="match status" value="1"/>
</dbReference>
<accession>A0A0M3IZT4</accession>
<dbReference type="EMBL" id="UYRR01000506">
    <property type="protein sequence ID" value="VDK17957.1"/>
    <property type="molecule type" value="Genomic_DNA"/>
</dbReference>
<reference evidence="5 6" key="2">
    <citation type="submission" date="2018-11" db="EMBL/GenBank/DDBJ databases">
        <authorList>
            <consortium name="Pathogen Informatics"/>
        </authorList>
    </citation>
    <scope>NUCLEOTIDE SEQUENCE [LARGE SCALE GENOMIC DNA]</scope>
</reference>
<dbReference type="PANTHER" id="PTHR21432:SF20">
    <property type="entry name" value="ACETYL-COA HYDROLASE"/>
    <property type="match status" value="1"/>
</dbReference>
<keyword evidence="2" id="KW-0808">Transferase</keyword>
<dbReference type="Gene3D" id="3.40.1080.10">
    <property type="entry name" value="Glutaconate Coenzyme A-transferase"/>
    <property type="match status" value="2"/>
</dbReference>
<feature type="domain" description="Acetyl-CoA hydrolase/transferase C-terminal" evidence="4">
    <location>
        <begin position="372"/>
        <end position="420"/>
    </location>
</feature>
<protein>
    <submittedName>
        <fullName evidence="7">Acetyl-CoA hydrolase</fullName>
    </submittedName>
</protein>
<comment type="similarity">
    <text evidence="1">Belongs to the acetyl-CoA hydrolase/transferase family.</text>
</comment>
<dbReference type="GO" id="GO:0005739">
    <property type="term" value="C:mitochondrion"/>
    <property type="evidence" value="ECO:0007669"/>
    <property type="project" value="TreeGrafter"/>
</dbReference>
<evidence type="ECO:0000256" key="1">
    <source>
        <dbReference type="ARBA" id="ARBA00009632"/>
    </source>
</evidence>
<dbReference type="GO" id="GO:0008775">
    <property type="term" value="F:acetate CoA-transferase activity"/>
    <property type="evidence" value="ECO:0007669"/>
    <property type="project" value="InterPro"/>
</dbReference>
<organism evidence="7">
    <name type="scientific">Anisakis simplex</name>
    <name type="common">Herring worm</name>
    <dbReference type="NCBI Taxonomy" id="6269"/>
    <lineage>
        <taxon>Eukaryota</taxon>
        <taxon>Metazoa</taxon>
        <taxon>Ecdysozoa</taxon>
        <taxon>Nematoda</taxon>
        <taxon>Chromadorea</taxon>
        <taxon>Rhabditida</taxon>
        <taxon>Spirurina</taxon>
        <taxon>Ascaridomorpha</taxon>
        <taxon>Ascaridoidea</taxon>
        <taxon>Anisakidae</taxon>
        <taxon>Anisakis</taxon>
        <taxon>Anisakis simplex complex</taxon>
    </lineage>
</organism>
<dbReference type="GO" id="GO:0006083">
    <property type="term" value="P:acetate metabolic process"/>
    <property type="evidence" value="ECO:0007669"/>
    <property type="project" value="InterPro"/>
</dbReference>
<keyword evidence="6" id="KW-1185">Reference proteome</keyword>